<protein>
    <submittedName>
        <fullName evidence="1">Uncharacterized protein</fullName>
    </submittedName>
</protein>
<reference evidence="1 2" key="1">
    <citation type="journal article" date="2011" name="PLoS ONE">
        <title>The entomopathogenic bacterial endosymbionts xenorhabdus and photorhabdus: convergent lifestyles from divergent genomes.</title>
        <authorList>
            <person name="Chaston J.M."/>
            <person name="Suen G."/>
            <person name="Tucker S.L."/>
            <person name="Andersen A.W."/>
            <person name="Bhasin A."/>
            <person name="Bode E."/>
            <person name="Bode H.B."/>
            <person name="Brachmann A.O."/>
            <person name="Cowles C.E."/>
            <person name="Cowles K.N."/>
            <person name="Darby C."/>
            <person name="de Leon L."/>
            <person name="Drace K."/>
            <person name="Du Z."/>
            <person name="Givaudan A."/>
            <person name="Herbert Tran E.E."/>
            <person name="Jewell K.A."/>
            <person name="Knack J.J."/>
            <person name="Krasomil-Osterfeld K.C."/>
            <person name="Kukor R."/>
            <person name="Lanois A."/>
            <person name="Latreille P."/>
            <person name="Leimgruber N.K."/>
            <person name="Lipke C.M."/>
            <person name="Liu R."/>
            <person name="Lu X."/>
            <person name="Martens E.C."/>
            <person name="Marri P.R."/>
            <person name="Medigue C."/>
            <person name="Menard M.L."/>
            <person name="Miller N.M."/>
            <person name="Morales-Soto N."/>
            <person name="Norton S."/>
            <person name="Ogier J.C."/>
            <person name="Orchard S.S."/>
            <person name="Park D."/>
            <person name="Park Y."/>
            <person name="Qurollo B.A."/>
            <person name="Sugar D.R."/>
            <person name="Richards G.R."/>
            <person name="Rouy Z."/>
            <person name="Slominski B."/>
            <person name="Slominski K."/>
            <person name="Snyder H."/>
            <person name="Tjaden B.C."/>
            <person name="van der Hoeven R."/>
            <person name="Welch R.D."/>
            <person name="Wheeler C."/>
            <person name="Xiang B."/>
            <person name="Barbazuk B."/>
            <person name="Gaudriault S."/>
            <person name="Goodner B."/>
            <person name="Slater S.C."/>
            <person name="Forst S."/>
            <person name="Goldman B.S."/>
            <person name="Goodrich-Blair H."/>
        </authorList>
    </citation>
    <scope>NUCLEOTIDE SEQUENCE [LARGE SCALE GENOMIC DNA]</scope>
    <source>
        <strain evidence="2">ATCC 19061 / DSM 3370 / CCUG 14189 / LMG 1036 / NCIMB 9965 / AN6</strain>
    </source>
</reference>
<keyword evidence="2" id="KW-1185">Reference proteome</keyword>
<gene>
    <name evidence="1" type="ordered locus">XNC1_2246</name>
</gene>
<dbReference type="AlphaFoldDB" id="D3VFJ1"/>
<name>D3VFJ1_XENNA</name>
<accession>D3VFJ1</accession>
<organism evidence="1 2">
    <name type="scientific">Xenorhabdus nematophila (strain ATCC 19061 / DSM 3370 / CCUG 14189 / LMG 1036 / NCIMB 9965 / AN6)</name>
    <dbReference type="NCBI Taxonomy" id="406817"/>
    <lineage>
        <taxon>Bacteria</taxon>
        <taxon>Pseudomonadati</taxon>
        <taxon>Pseudomonadota</taxon>
        <taxon>Gammaproteobacteria</taxon>
        <taxon>Enterobacterales</taxon>
        <taxon>Morganellaceae</taxon>
        <taxon>Xenorhabdus</taxon>
    </lineage>
</organism>
<dbReference type="KEGG" id="xne:XNC1_2246"/>
<evidence type="ECO:0000313" key="2">
    <source>
        <dbReference type="Proteomes" id="UP000008075"/>
    </source>
</evidence>
<dbReference type="HOGENOM" id="CLU_3384479_0_0_6"/>
<evidence type="ECO:0000313" key="1">
    <source>
        <dbReference type="EMBL" id="CBJ90305.1"/>
    </source>
</evidence>
<sequence>MRELYPKPYVPDLYIFSDYIGWHDGEYQIHHTF</sequence>
<dbReference type="EMBL" id="FN667742">
    <property type="protein sequence ID" value="CBJ90305.1"/>
    <property type="molecule type" value="Genomic_DNA"/>
</dbReference>
<proteinExistence type="predicted"/>
<dbReference type="Proteomes" id="UP000008075">
    <property type="component" value="Chromosome"/>
</dbReference>